<dbReference type="InterPro" id="IPR037291">
    <property type="entry name" value="DUF4139"/>
</dbReference>
<comment type="caution">
    <text evidence="3">The sequence shown here is derived from an EMBL/GenBank/DDBJ whole genome shotgun (WGS) entry which is preliminary data.</text>
</comment>
<proteinExistence type="predicted"/>
<dbReference type="Pfam" id="PF13598">
    <property type="entry name" value="DUF4139"/>
    <property type="match status" value="1"/>
</dbReference>
<evidence type="ECO:0000259" key="2">
    <source>
        <dbReference type="Pfam" id="PF13598"/>
    </source>
</evidence>
<dbReference type="PANTHER" id="PTHR38075:SF1">
    <property type="entry name" value="DUF4139 DOMAIN-CONTAINING PROTEIN"/>
    <property type="match status" value="1"/>
</dbReference>
<dbReference type="EMBL" id="JACQXR010000112">
    <property type="protein sequence ID" value="MBI4727243.1"/>
    <property type="molecule type" value="Genomic_DNA"/>
</dbReference>
<feature type="domain" description="DUF4139" evidence="2">
    <location>
        <begin position="177"/>
        <end position="451"/>
    </location>
</feature>
<feature type="chain" id="PRO_5038063106" evidence="1">
    <location>
        <begin position="20"/>
        <end position="451"/>
    </location>
</feature>
<name>A0A933IC35_UNCT6</name>
<accession>A0A933IC35</accession>
<protein>
    <submittedName>
        <fullName evidence="3">DUF4139 domain-containing protein</fullName>
    </submittedName>
</protein>
<evidence type="ECO:0000313" key="3">
    <source>
        <dbReference type="EMBL" id="MBI4727243.1"/>
    </source>
</evidence>
<gene>
    <name evidence="3" type="ORF">HY768_08510</name>
</gene>
<dbReference type="PANTHER" id="PTHR38075">
    <property type="entry name" value="DUF4139 DOMAIN-CONTAINING PROTEIN"/>
    <property type="match status" value="1"/>
</dbReference>
<keyword evidence="1" id="KW-0732">Signal</keyword>
<organism evidence="3 4">
    <name type="scientific">candidate division TA06 bacterium</name>
    <dbReference type="NCBI Taxonomy" id="2250710"/>
    <lineage>
        <taxon>Bacteria</taxon>
        <taxon>Bacteria division TA06</taxon>
    </lineage>
</organism>
<reference evidence="3" key="1">
    <citation type="submission" date="2020-07" db="EMBL/GenBank/DDBJ databases">
        <title>Huge and variable diversity of episymbiotic CPR bacteria and DPANN archaea in groundwater ecosystems.</title>
        <authorList>
            <person name="He C.Y."/>
            <person name="Keren R."/>
            <person name="Whittaker M."/>
            <person name="Farag I.F."/>
            <person name="Doudna J."/>
            <person name="Cate J.H.D."/>
            <person name="Banfield J.F."/>
        </authorList>
    </citation>
    <scope>NUCLEOTIDE SEQUENCE</scope>
    <source>
        <strain evidence="3">NC_groundwater_1520_Pr4_B-0.1um_53_5</strain>
    </source>
</reference>
<evidence type="ECO:0000313" key="4">
    <source>
        <dbReference type="Proteomes" id="UP000736328"/>
    </source>
</evidence>
<feature type="signal peptide" evidence="1">
    <location>
        <begin position="1"/>
        <end position="19"/>
    </location>
</feature>
<sequence length="451" mass="50366">MKQITQIILPALVLAAAVAAGQNDREISLTVYNNNLGLVSEVRQLSLKKGASEVRITDVPSQIDPTSVFFQSLSDPDKFTVLEQNYQYDLVSSAKLLERYLDQNIKAFGSGGKVYEGTLLSYDGSNIVLSTGGSITTLRLTDNLQNFEFPSLPQGLITRPTLLWLVDNQGPASQKCRISYLTAGISWHAEYVAVLAADEKTVDLGAWVSLENNSGTGFQQARLKLVAGEVNRAQAPQRRYAAAKADFQAAPAQFEEESFFEYHLYTLQRKATVANNEVKQISLFPNTRADCKKLFIYDGASSGKKVTVQLEFRNEKASGLGMPLPAGKIRVYKKDDGQSQQFIGEDRIDHTPKDEKVRITLGSAFDIVGERTPKEYKRINDKTQEQTVEVKLRNHKNEGVEVTVVEHLSGDWEIKSKTHEFKKRDAQAVEFKVPVARDGETVLSYTVRYKW</sequence>
<dbReference type="Proteomes" id="UP000736328">
    <property type="component" value="Unassembled WGS sequence"/>
</dbReference>
<dbReference type="AlphaFoldDB" id="A0A933IC35"/>
<evidence type="ECO:0000256" key="1">
    <source>
        <dbReference type="SAM" id="SignalP"/>
    </source>
</evidence>